<dbReference type="AlphaFoldDB" id="A0AA41V6A5"/>
<evidence type="ECO:0000313" key="2">
    <source>
        <dbReference type="EMBL" id="MCL7032361.1"/>
    </source>
</evidence>
<accession>A0AA41V6A5</accession>
<evidence type="ECO:0000256" key="1">
    <source>
        <dbReference type="SAM" id="MobiDB-lite"/>
    </source>
</evidence>
<organism evidence="2 3">
    <name type="scientific">Papaver nudicaule</name>
    <name type="common">Iceland poppy</name>
    <dbReference type="NCBI Taxonomy" id="74823"/>
    <lineage>
        <taxon>Eukaryota</taxon>
        <taxon>Viridiplantae</taxon>
        <taxon>Streptophyta</taxon>
        <taxon>Embryophyta</taxon>
        <taxon>Tracheophyta</taxon>
        <taxon>Spermatophyta</taxon>
        <taxon>Magnoliopsida</taxon>
        <taxon>Ranunculales</taxon>
        <taxon>Papaveraceae</taxon>
        <taxon>Papaveroideae</taxon>
        <taxon>Papaver</taxon>
    </lineage>
</organism>
<feature type="region of interest" description="Disordered" evidence="1">
    <location>
        <begin position="77"/>
        <end position="138"/>
    </location>
</feature>
<comment type="caution">
    <text evidence="2">The sequence shown here is derived from an EMBL/GenBank/DDBJ whole genome shotgun (WGS) entry which is preliminary data.</text>
</comment>
<dbReference type="EMBL" id="JAJJMA010122618">
    <property type="protein sequence ID" value="MCL7032361.1"/>
    <property type="molecule type" value="Genomic_DNA"/>
</dbReference>
<proteinExistence type="predicted"/>
<keyword evidence="3" id="KW-1185">Reference proteome</keyword>
<sequence length="224" mass="24649">MMRTNAMLQHRLGSYSRIISWLSCSSSLPNRRTQNISTHPFLHNTSVSSSSSSSSSSSTLPYLVKFHNKPTSSSVALRFLNTKSSTQSDKRKSGKEEGSDNNNPSGDENENSEGESSEGWEEEDEGKPEYGDGGDGGGVVLRGVPWGERVLSVANEVLLQLGDDFKLFAFKTSPGAYIYARLDKLSELYGCPSIEEMENYSRLYTKQLEEISESGEIPVNLALE</sequence>
<feature type="compositionally biased region" description="Polar residues" evidence="1">
    <location>
        <begin position="77"/>
        <end position="87"/>
    </location>
</feature>
<name>A0AA41V6A5_PAPNU</name>
<gene>
    <name evidence="2" type="ORF">MKW94_009861</name>
</gene>
<reference evidence="2" key="1">
    <citation type="submission" date="2022-03" db="EMBL/GenBank/DDBJ databases">
        <title>A functionally conserved STORR gene fusion in Papaver species that diverged 16.8 million years ago.</title>
        <authorList>
            <person name="Catania T."/>
        </authorList>
    </citation>
    <scope>NUCLEOTIDE SEQUENCE</scope>
    <source>
        <strain evidence="2">S-191538</strain>
    </source>
</reference>
<protein>
    <submittedName>
        <fullName evidence="2">Uncharacterized protein</fullName>
    </submittedName>
</protein>
<dbReference type="PANTHER" id="PTHR34544">
    <property type="entry name" value="OSJNBA0006B20.18 PROTEIN"/>
    <property type="match status" value="1"/>
</dbReference>
<feature type="compositionally biased region" description="Basic and acidic residues" evidence="1">
    <location>
        <begin position="88"/>
        <end position="98"/>
    </location>
</feature>
<dbReference type="Proteomes" id="UP001177140">
    <property type="component" value="Unassembled WGS sequence"/>
</dbReference>
<dbReference type="PANTHER" id="PTHR34544:SF3">
    <property type="entry name" value="OS07G0155200 PROTEIN"/>
    <property type="match status" value="1"/>
</dbReference>
<evidence type="ECO:0000313" key="3">
    <source>
        <dbReference type="Proteomes" id="UP001177140"/>
    </source>
</evidence>
<feature type="non-terminal residue" evidence="2">
    <location>
        <position position="1"/>
    </location>
</feature>
<feature type="compositionally biased region" description="Acidic residues" evidence="1">
    <location>
        <begin position="107"/>
        <end position="126"/>
    </location>
</feature>